<dbReference type="EMBL" id="LBMM01029929">
    <property type="protein sequence ID" value="KMQ81961.1"/>
    <property type="molecule type" value="Genomic_DNA"/>
</dbReference>
<dbReference type="PaxDb" id="67767-A0A0J7JVU6"/>
<dbReference type="Proteomes" id="UP000036403">
    <property type="component" value="Unassembled WGS sequence"/>
</dbReference>
<evidence type="ECO:0000313" key="1">
    <source>
        <dbReference type="EMBL" id="KMQ81961.1"/>
    </source>
</evidence>
<evidence type="ECO:0000313" key="2">
    <source>
        <dbReference type="Proteomes" id="UP000036403"/>
    </source>
</evidence>
<keyword evidence="2" id="KW-1185">Reference proteome</keyword>
<name>A0A0J7JVU6_LASNI</name>
<accession>A0A0J7JVU6</accession>
<gene>
    <name evidence="1" type="ORF">RF55_24661</name>
</gene>
<dbReference type="AlphaFoldDB" id="A0A0J7JVU6"/>
<sequence length="81" mass="8338">RSTNANATVDTAVNYVNATDAAFGLALALDAQGQHACLLGALHHHFGNGFHMPCRGAGGNKKTIGNRCLATHVDLADVLGL</sequence>
<comment type="caution">
    <text evidence="1">The sequence shown here is derived from an EMBL/GenBank/DDBJ whole genome shotgun (WGS) entry which is preliminary data.</text>
</comment>
<feature type="non-terminal residue" evidence="1">
    <location>
        <position position="1"/>
    </location>
</feature>
<organism evidence="1 2">
    <name type="scientific">Lasius niger</name>
    <name type="common">Black garden ant</name>
    <dbReference type="NCBI Taxonomy" id="67767"/>
    <lineage>
        <taxon>Eukaryota</taxon>
        <taxon>Metazoa</taxon>
        <taxon>Ecdysozoa</taxon>
        <taxon>Arthropoda</taxon>
        <taxon>Hexapoda</taxon>
        <taxon>Insecta</taxon>
        <taxon>Pterygota</taxon>
        <taxon>Neoptera</taxon>
        <taxon>Endopterygota</taxon>
        <taxon>Hymenoptera</taxon>
        <taxon>Apocrita</taxon>
        <taxon>Aculeata</taxon>
        <taxon>Formicoidea</taxon>
        <taxon>Formicidae</taxon>
        <taxon>Formicinae</taxon>
        <taxon>Lasius</taxon>
        <taxon>Lasius</taxon>
    </lineage>
</organism>
<reference evidence="1 2" key="1">
    <citation type="submission" date="2015-04" db="EMBL/GenBank/DDBJ databases">
        <title>Lasius niger genome sequencing.</title>
        <authorList>
            <person name="Konorov E.A."/>
            <person name="Nikitin M.A."/>
            <person name="Kirill M.V."/>
            <person name="Chang P."/>
        </authorList>
    </citation>
    <scope>NUCLEOTIDE SEQUENCE [LARGE SCALE GENOMIC DNA]</scope>
    <source>
        <tissue evidence="1">Whole</tissue>
    </source>
</reference>
<protein>
    <submittedName>
        <fullName evidence="1">Uncharacterized protein</fullName>
    </submittedName>
</protein>
<proteinExistence type="predicted"/>